<dbReference type="PANTHER" id="PTHR42852:SF17">
    <property type="entry name" value="THIOREDOXIN-LIKE PROTEIN HI_1115"/>
    <property type="match status" value="1"/>
</dbReference>
<keyword evidence="1" id="KW-0732">Signal</keyword>
<dbReference type="AlphaFoldDB" id="A0A4R2RWS8"/>
<dbReference type="InterPro" id="IPR017937">
    <property type="entry name" value="Thioredoxin_CS"/>
</dbReference>
<dbReference type="EMBL" id="SLXT01000005">
    <property type="protein sequence ID" value="TCP67227.1"/>
    <property type="molecule type" value="Genomic_DNA"/>
</dbReference>
<dbReference type="PROSITE" id="PS00194">
    <property type="entry name" value="THIOREDOXIN_1"/>
    <property type="match status" value="1"/>
</dbReference>
<organism evidence="3 4">
    <name type="scientific">Heliophilum fasciatum</name>
    <dbReference type="NCBI Taxonomy" id="35700"/>
    <lineage>
        <taxon>Bacteria</taxon>
        <taxon>Bacillati</taxon>
        <taxon>Bacillota</taxon>
        <taxon>Clostridia</taxon>
        <taxon>Eubacteriales</taxon>
        <taxon>Heliobacteriaceae</taxon>
        <taxon>Heliophilum</taxon>
    </lineage>
</organism>
<dbReference type="OrthoDB" id="9809733at2"/>
<dbReference type="InterPro" id="IPR036249">
    <property type="entry name" value="Thioredoxin-like_sf"/>
</dbReference>
<evidence type="ECO:0000313" key="4">
    <source>
        <dbReference type="Proteomes" id="UP000294813"/>
    </source>
</evidence>
<evidence type="ECO:0000313" key="3">
    <source>
        <dbReference type="EMBL" id="TCP67227.1"/>
    </source>
</evidence>
<proteinExistence type="predicted"/>
<evidence type="ECO:0000256" key="1">
    <source>
        <dbReference type="SAM" id="SignalP"/>
    </source>
</evidence>
<dbReference type="Pfam" id="PF00578">
    <property type="entry name" value="AhpC-TSA"/>
    <property type="match status" value="1"/>
</dbReference>
<dbReference type="PANTHER" id="PTHR42852">
    <property type="entry name" value="THIOL:DISULFIDE INTERCHANGE PROTEIN DSBE"/>
    <property type="match status" value="1"/>
</dbReference>
<name>A0A4R2RWS8_9FIRM</name>
<reference evidence="3 4" key="1">
    <citation type="submission" date="2019-03" db="EMBL/GenBank/DDBJ databases">
        <title>Genomic Encyclopedia of Type Strains, Phase IV (KMG-IV): sequencing the most valuable type-strain genomes for metagenomic binning, comparative biology and taxonomic classification.</title>
        <authorList>
            <person name="Goeker M."/>
        </authorList>
    </citation>
    <scope>NUCLEOTIDE SEQUENCE [LARGE SCALE GENOMIC DNA]</scope>
    <source>
        <strain evidence="3 4">DSM 11170</strain>
    </source>
</reference>
<accession>A0A4R2RWS8</accession>
<dbReference type="InterPro" id="IPR000866">
    <property type="entry name" value="AhpC/TSA"/>
</dbReference>
<dbReference type="CDD" id="cd02966">
    <property type="entry name" value="TlpA_like_family"/>
    <property type="match status" value="1"/>
</dbReference>
<gene>
    <name evidence="3" type="ORF">EDD73_105122</name>
</gene>
<dbReference type="InterPro" id="IPR013766">
    <property type="entry name" value="Thioredoxin_domain"/>
</dbReference>
<dbReference type="InterPro" id="IPR050553">
    <property type="entry name" value="Thioredoxin_ResA/DsbE_sf"/>
</dbReference>
<dbReference type="GO" id="GO:0016491">
    <property type="term" value="F:oxidoreductase activity"/>
    <property type="evidence" value="ECO:0007669"/>
    <property type="project" value="InterPro"/>
</dbReference>
<dbReference type="PROSITE" id="PS51352">
    <property type="entry name" value="THIOREDOXIN_2"/>
    <property type="match status" value="1"/>
</dbReference>
<dbReference type="PROSITE" id="PS51257">
    <property type="entry name" value="PROKAR_LIPOPROTEIN"/>
    <property type="match status" value="1"/>
</dbReference>
<feature type="signal peptide" evidence="1">
    <location>
        <begin position="1"/>
        <end position="26"/>
    </location>
</feature>
<dbReference type="SUPFAM" id="SSF52833">
    <property type="entry name" value="Thioredoxin-like"/>
    <property type="match status" value="1"/>
</dbReference>
<comment type="caution">
    <text evidence="3">The sequence shown here is derived from an EMBL/GenBank/DDBJ whole genome shotgun (WGS) entry which is preliminary data.</text>
</comment>
<evidence type="ECO:0000259" key="2">
    <source>
        <dbReference type="PROSITE" id="PS51352"/>
    </source>
</evidence>
<dbReference type="Gene3D" id="3.40.30.10">
    <property type="entry name" value="Glutaredoxin"/>
    <property type="match status" value="1"/>
</dbReference>
<sequence length="187" mass="20295">MSRFPAFPSHRWMLALLLCLSLLLTACSSPEKAPSSSSGATTVVSLIGRTAPSFTLPDNDGKIVTLDQLKGKPVVLNFWASWCPPCRMEMPDLNQFSQDYQAQVHVLGINATFNDDKDKAKKYIASEGLLFPIVFDESTISPAAKAYGVTAFPTTVFIDANGVVRDVLVGAAGSQDDFIQRVQPLLK</sequence>
<feature type="domain" description="Thioredoxin" evidence="2">
    <location>
        <begin position="45"/>
        <end position="187"/>
    </location>
</feature>
<dbReference type="Proteomes" id="UP000294813">
    <property type="component" value="Unassembled WGS sequence"/>
</dbReference>
<keyword evidence="4" id="KW-1185">Reference proteome</keyword>
<feature type="chain" id="PRO_5038532793" evidence="1">
    <location>
        <begin position="27"/>
        <end position="187"/>
    </location>
</feature>
<dbReference type="GO" id="GO:0016209">
    <property type="term" value="F:antioxidant activity"/>
    <property type="evidence" value="ECO:0007669"/>
    <property type="project" value="InterPro"/>
</dbReference>
<protein>
    <submittedName>
        <fullName evidence="3">Peroxiredoxin</fullName>
    </submittedName>
</protein>